<proteinExistence type="predicted"/>
<evidence type="ECO:0000313" key="3">
    <source>
        <dbReference type="EMBL" id="OAQ31451.1"/>
    </source>
</evidence>
<feature type="compositionally biased region" description="Low complexity" evidence="1">
    <location>
        <begin position="343"/>
        <end position="359"/>
    </location>
</feature>
<keyword evidence="4" id="KW-1185">Reference proteome</keyword>
<evidence type="ECO:0000256" key="1">
    <source>
        <dbReference type="SAM" id="MobiDB-lite"/>
    </source>
</evidence>
<sequence length="474" mass="49241">MNPSIVSSISRLANYMPLGSYVIYTALETYSFSLGTSPSPITTIIQTPAYNYTCLYIPGGTFTYTSCTTDQSNALCISLSIGFFLAVFLSFLKHVPLNGTPPLADEDGDDGPGDGDNTVVVDDSTQTLQLQLQQQGGQVVRVKVGGKHKKIKYRSGVMYAQGNYYLDFGDYHIWGHALLSFVAFGTLSLFSSSVSQCLFPKVKPWIFVFTQIILLVICAFIAMFWIDDPSLSIGLMVAPPTDSHATQTAGGAVSMISVSNGGTGSPGLSPGQFAAAATSNASTSTASAFPTMNLAQFSTSSTGAGTGTTTSSMFNNKNISSSSVFSASTAVNGNTNTCSCNHSTNSNGNSTTTSSSNTGIAGATRLSGFSKRAAPTMSSVNEKQGDEEVHELSDRRSSNSNSNSPILTSPTTTAGGGRTSTSQEWSRGEGGSTSALVQGIMIASSLDSSSPPPPAPPGSTSPSSSSDHVSVKMD</sequence>
<feature type="transmembrane region" description="Helical" evidence="2">
    <location>
        <begin position="173"/>
        <end position="194"/>
    </location>
</feature>
<dbReference type="AlphaFoldDB" id="A0A197K431"/>
<protein>
    <submittedName>
        <fullName evidence="3">Uncharacterized protein</fullName>
    </submittedName>
</protein>
<evidence type="ECO:0000256" key="2">
    <source>
        <dbReference type="SAM" id="Phobius"/>
    </source>
</evidence>
<name>A0A197K431_9FUNG</name>
<gene>
    <name evidence="3" type="ORF">K457DRAFT_17158</name>
</gene>
<dbReference type="OrthoDB" id="2439547at2759"/>
<dbReference type="EMBL" id="KV442029">
    <property type="protein sequence ID" value="OAQ31451.1"/>
    <property type="molecule type" value="Genomic_DNA"/>
</dbReference>
<feature type="transmembrane region" description="Helical" evidence="2">
    <location>
        <begin position="74"/>
        <end position="92"/>
    </location>
</feature>
<keyword evidence="2" id="KW-1133">Transmembrane helix</keyword>
<keyword evidence="2" id="KW-0812">Transmembrane</keyword>
<organism evidence="3 4">
    <name type="scientific">Linnemannia elongata AG-77</name>
    <dbReference type="NCBI Taxonomy" id="1314771"/>
    <lineage>
        <taxon>Eukaryota</taxon>
        <taxon>Fungi</taxon>
        <taxon>Fungi incertae sedis</taxon>
        <taxon>Mucoromycota</taxon>
        <taxon>Mortierellomycotina</taxon>
        <taxon>Mortierellomycetes</taxon>
        <taxon>Mortierellales</taxon>
        <taxon>Mortierellaceae</taxon>
        <taxon>Linnemannia</taxon>
    </lineage>
</organism>
<feature type="compositionally biased region" description="Low complexity" evidence="1">
    <location>
        <begin position="398"/>
        <end position="413"/>
    </location>
</feature>
<dbReference type="Proteomes" id="UP000078512">
    <property type="component" value="Unassembled WGS sequence"/>
</dbReference>
<reference evidence="3 4" key="1">
    <citation type="submission" date="2016-05" db="EMBL/GenBank/DDBJ databases">
        <title>Genome sequencing reveals origins of a unique bacterial endosymbiosis in the earliest lineages of terrestrial Fungi.</title>
        <authorList>
            <consortium name="DOE Joint Genome Institute"/>
            <person name="Uehling J."/>
            <person name="Gryganskyi A."/>
            <person name="Hameed K."/>
            <person name="Tschaplinski T."/>
            <person name="Misztal P."/>
            <person name="Wu S."/>
            <person name="Desiro A."/>
            <person name="Vande Pol N."/>
            <person name="Du Z.-Y."/>
            <person name="Zienkiewicz A."/>
            <person name="Zienkiewicz K."/>
            <person name="Morin E."/>
            <person name="Tisserant E."/>
            <person name="Splivallo R."/>
            <person name="Hainaut M."/>
            <person name="Henrissat B."/>
            <person name="Ohm R."/>
            <person name="Kuo A."/>
            <person name="Yan J."/>
            <person name="Lipzen A."/>
            <person name="Nolan M."/>
            <person name="Labutti K."/>
            <person name="Barry K."/>
            <person name="Goldstein A."/>
            <person name="Labbe J."/>
            <person name="Schadt C."/>
            <person name="Tuskan G."/>
            <person name="Grigoriev I."/>
            <person name="Martin F."/>
            <person name="Vilgalys R."/>
            <person name="Bonito G."/>
        </authorList>
    </citation>
    <scope>NUCLEOTIDE SEQUENCE [LARGE SCALE GENOMIC DNA]</scope>
    <source>
        <strain evidence="3 4">AG-77</strain>
    </source>
</reference>
<keyword evidence="2" id="KW-0472">Membrane</keyword>
<accession>A0A197K431</accession>
<feature type="transmembrane region" description="Helical" evidence="2">
    <location>
        <begin position="206"/>
        <end position="226"/>
    </location>
</feature>
<feature type="region of interest" description="Disordered" evidence="1">
    <location>
        <begin position="343"/>
        <end position="474"/>
    </location>
</feature>
<feature type="compositionally biased region" description="Pro residues" evidence="1">
    <location>
        <begin position="450"/>
        <end position="459"/>
    </location>
</feature>
<evidence type="ECO:0000313" key="4">
    <source>
        <dbReference type="Proteomes" id="UP000078512"/>
    </source>
</evidence>
<feature type="compositionally biased region" description="Basic and acidic residues" evidence="1">
    <location>
        <begin position="383"/>
        <end position="397"/>
    </location>
</feature>